<evidence type="ECO:0008006" key="4">
    <source>
        <dbReference type="Google" id="ProtNLM"/>
    </source>
</evidence>
<dbReference type="EMBL" id="AXDY01000004">
    <property type="protein sequence ID" value="ERS93838.1"/>
    <property type="molecule type" value="Genomic_DNA"/>
</dbReference>
<sequence length="131" mass="15140">MRYILITIGLISAIVGFIGIVVPLLPTTPFLLLAAVCFSRSSERFNRWLVSTKVYGEYVESFKRDRGFTLKKKFKILLSLYIVIAFSLYMLDNFYIRIGLLIMVTFQTIVLFTLVKTLPEPSKDRQNCEKD</sequence>
<dbReference type="Pfam" id="PF04304">
    <property type="entry name" value="DUF454"/>
    <property type="match status" value="1"/>
</dbReference>
<comment type="caution">
    <text evidence="2">The sequence shown here is derived from an EMBL/GenBank/DDBJ whole genome shotgun (WGS) entry which is preliminary data.</text>
</comment>
<name>A0ABN0PDY1_STASI</name>
<dbReference type="PANTHER" id="PTHR35813">
    <property type="entry name" value="INNER MEMBRANE PROTEIN YBAN"/>
    <property type="match status" value="1"/>
</dbReference>
<gene>
    <name evidence="2" type="ORF">SSIM_06455</name>
</gene>
<feature type="transmembrane region" description="Helical" evidence="1">
    <location>
        <begin position="74"/>
        <end position="91"/>
    </location>
</feature>
<feature type="transmembrane region" description="Helical" evidence="1">
    <location>
        <begin position="6"/>
        <end position="38"/>
    </location>
</feature>
<accession>A0ABN0PDY1</accession>
<evidence type="ECO:0000313" key="3">
    <source>
        <dbReference type="Proteomes" id="UP000017131"/>
    </source>
</evidence>
<evidence type="ECO:0000313" key="2">
    <source>
        <dbReference type="EMBL" id="ERS93838.1"/>
    </source>
</evidence>
<feature type="transmembrane region" description="Helical" evidence="1">
    <location>
        <begin position="97"/>
        <end position="115"/>
    </location>
</feature>
<proteinExistence type="predicted"/>
<protein>
    <recommendedName>
        <fullName evidence="4">DUF454 domain-containing protein</fullName>
    </recommendedName>
</protein>
<organism evidence="2 3">
    <name type="scientific">Staphylococcus simulans UMC-CNS-990</name>
    <dbReference type="NCBI Taxonomy" id="1405498"/>
    <lineage>
        <taxon>Bacteria</taxon>
        <taxon>Bacillati</taxon>
        <taxon>Bacillota</taxon>
        <taxon>Bacilli</taxon>
        <taxon>Bacillales</taxon>
        <taxon>Staphylococcaceae</taxon>
        <taxon>Staphylococcus</taxon>
    </lineage>
</organism>
<dbReference type="PANTHER" id="PTHR35813:SF1">
    <property type="entry name" value="INNER MEMBRANE PROTEIN YBAN"/>
    <property type="match status" value="1"/>
</dbReference>
<keyword evidence="1" id="KW-0472">Membrane</keyword>
<keyword evidence="1" id="KW-1133">Transmembrane helix</keyword>
<dbReference type="PIRSF" id="PIRSF016789">
    <property type="entry name" value="DUF454"/>
    <property type="match status" value="1"/>
</dbReference>
<dbReference type="Proteomes" id="UP000017131">
    <property type="component" value="Unassembled WGS sequence"/>
</dbReference>
<dbReference type="RefSeq" id="WP_002481348.1">
    <property type="nucleotide sequence ID" value="NZ_AXDY01000004.1"/>
</dbReference>
<keyword evidence="3" id="KW-1185">Reference proteome</keyword>
<evidence type="ECO:0000256" key="1">
    <source>
        <dbReference type="SAM" id="Phobius"/>
    </source>
</evidence>
<dbReference type="InterPro" id="IPR007401">
    <property type="entry name" value="DUF454"/>
</dbReference>
<keyword evidence="1" id="KW-0812">Transmembrane</keyword>
<reference evidence="2 3" key="1">
    <citation type="journal article" date="2013" name="Genome Announc.">
        <title>Draft Genome Sequence of Staphylococcus simulans UMC-CNS-990, Isolated from a Case of Chronic Bovine Mastitis.</title>
        <authorList>
            <person name="Calcutt M.J."/>
            <person name="Foecking M.F."/>
            <person name="Hsieh H.Y."/>
            <person name="Perry J."/>
            <person name="Stewart G.C."/>
            <person name="Middleton J.R."/>
        </authorList>
    </citation>
    <scope>NUCLEOTIDE SEQUENCE [LARGE SCALE GENOMIC DNA]</scope>
    <source>
        <strain evidence="2 3">UMC-CNS-990</strain>
    </source>
</reference>
<dbReference type="GeneID" id="77332531"/>